<dbReference type="Proteomes" id="UP001275084">
    <property type="component" value="Unassembled WGS sequence"/>
</dbReference>
<dbReference type="EMBL" id="JAUIQD010000001">
    <property type="protein sequence ID" value="KAK3362925.1"/>
    <property type="molecule type" value="Genomic_DNA"/>
</dbReference>
<dbReference type="AlphaFoldDB" id="A0AAJ0MJM3"/>
<evidence type="ECO:0000256" key="1">
    <source>
        <dbReference type="SAM" id="MobiDB-lite"/>
    </source>
</evidence>
<accession>A0AAJ0MJM3</accession>
<evidence type="ECO:0000313" key="3">
    <source>
        <dbReference type="Proteomes" id="UP001275084"/>
    </source>
</evidence>
<proteinExistence type="predicted"/>
<feature type="region of interest" description="Disordered" evidence="1">
    <location>
        <begin position="49"/>
        <end position="90"/>
    </location>
</feature>
<comment type="caution">
    <text evidence="2">The sequence shown here is derived from an EMBL/GenBank/DDBJ whole genome shotgun (WGS) entry which is preliminary data.</text>
</comment>
<name>A0AAJ0MJM3_9PEZI</name>
<reference evidence="2" key="2">
    <citation type="submission" date="2023-06" db="EMBL/GenBank/DDBJ databases">
        <authorList>
            <consortium name="Lawrence Berkeley National Laboratory"/>
            <person name="Haridas S."/>
            <person name="Hensen N."/>
            <person name="Bonometti L."/>
            <person name="Westerberg I."/>
            <person name="Brannstrom I.O."/>
            <person name="Guillou S."/>
            <person name="Cros-Aarteil S."/>
            <person name="Calhoun S."/>
            <person name="Kuo A."/>
            <person name="Mondo S."/>
            <person name="Pangilinan J."/>
            <person name="Riley R."/>
            <person name="Labutti K."/>
            <person name="Andreopoulos B."/>
            <person name="Lipzen A."/>
            <person name="Chen C."/>
            <person name="Yanf M."/>
            <person name="Daum C."/>
            <person name="Ng V."/>
            <person name="Clum A."/>
            <person name="Steindorff A."/>
            <person name="Ohm R."/>
            <person name="Martin F."/>
            <person name="Silar P."/>
            <person name="Natvig D."/>
            <person name="Lalanne C."/>
            <person name="Gautier V."/>
            <person name="Ament-Velasquez S.L."/>
            <person name="Kruys A."/>
            <person name="Hutchinson M.I."/>
            <person name="Powell A.J."/>
            <person name="Barry K."/>
            <person name="Miller A.N."/>
            <person name="Grigoriev I.V."/>
            <person name="Debuchy R."/>
            <person name="Gladieux P."/>
            <person name="Thoren M.H."/>
            <person name="Johannesson H."/>
        </authorList>
    </citation>
    <scope>NUCLEOTIDE SEQUENCE</scope>
    <source>
        <strain evidence="2">CBS 955.72</strain>
    </source>
</reference>
<gene>
    <name evidence="2" type="ORF">B0T25DRAFT_23928</name>
</gene>
<protein>
    <submittedName>
        <fullName evidence="2">Uncharacterized protein</fullName>
    </submittedName>
</protein>
<keyword evidence="3" id="KW-1185">Reference proteome</keyword>
<feature type="compositionally biased region" description="Basic and acidic residues" evidence="1">
    <location>
        <begin position="131"/>
        <end position="141"/>
    </location>
</feature>
<sequence>MYPTFVPTLSLSPSLSLSFHSHTHTPPSPVGLDYARFNQIRLVRSSSGSGIGDGEIRRARAGSGGRGSSRFVEGRGEKRGGKKKNPPQKIVGSCSLVPRPWCLSVLQDKSPAASPAAHVTSFVLRRDGPIRRSFDGRRNTERSMGWGNQPKPLSPSLPFPGLDHLGKFLSLSMAIGATGFLVRRYCSDRREELGKANDRERNRASRVVPRSRAILSRGECGPALLAFPLQCDWQQMWA</sequence>
<organism evidence="2 3">
    <name type="scientific">Lasiosphaeria hispida</name>
    <dbReference type="NCBI Taxonomy" id="260671"/>
    <lineage>
        <taxon>Eukaryota</taxon>
        <taxon>Fungi</taxon>
        <taxon>Dikarya</taxon>
        <taxon>Ascomycota</taxon>
        <taxon>Pezizomycotina</taxon>
        <taxon>Sordariomycetes</taxon>
        <taxon>Sordariomycetidae</taxon>
        <taxon>Sordariales</taxon>
        <taxon>Lasiosphaeriaceae</taxon>
        <taxon>Lasiosphaeria</taxon>
    </lineage>
</organism>
<feature type="region of interest" description="Disordered" evidence="1">
    <location>
        <begin position="131"/>
        <end position="153"/>
    </location>
</feature>
<evidence type="ECO:0000313" key="2">
    <source>
        <dbReference type="EMBL" id="KAK3362925.1"/>
    </source>
</evidence>
<reference evidence="2" key="1">
    <citation type="journal article" date="2023" name="Mol. Phylogenet. Evol.">
        <title>Genome-scale phylogeny and comparative genomics of the fungal order Sordariales.</title>
        <authorList>
            <person name="Hensen N."/>
            <person name="Bonometti L."/>
            <person name="Westerberg I."/>
            <person name="Brannstrom I.O."/>
            <person name="Guillou S."/>
            <person name="Cros-Aarteil S."/>
            <person name="Calhoun S."/>
            <person name="Haridas S."/>
            <person name="Kuo A."/>
            <person name="Mondo S."/>
            <person name="Pangilinan J."/>
            <person name="Riley R."/>
            <person name="LaButti K."/>
            <person name="Andreopoulos B."/>
            <person name="Lipzen A."/>
            <person name="Chen C."/>
            <person name="Yan M."/>
            <person name="Daum C."/>
            <person name="Ng V."/>
            <person name="Clum A."/>
            <person name="Steindorff A."/>
            <person name="Ohm R.A."/>
            <person name="Martin F."/>
            <person name="Silar P."/>
            <person name="Natvig D.O."/>
            <person name="Lalanne C."/>
            <person name="Gautier V."/>
            <person name="Ament-Velasquez S.L."/>
            <person name="Kruys A."/>
            <person name="Hutchinson M.I."/>
            <person name="Powell A.J."/>
            <person name="Barry K."/>
            <person name="Miller A.N."/>
            <person name="Grigoriev I.V."/>
            <person name="Debuchy R."/>
            <person name="Gladieux P."/>
            <person name="Hiltunen Thoren M."/>
            <person name="Johannesson H."/>
        </authorList>
    </citation>
    <scope>NUCLEOTIDE SEQUENCE</scope>
    <source>
        <strain evidence="2">CBS 955.72</strain>
    </source>
</reference>